<gene>
    <name evidence="2" type="ORF">EJN90_02700</name>
</gene>
<dbReference type="Proteomes" id="UP000273326">
    <property type="component" value="Chromosome"/>
</dbReference>
<evidence type="ECO:0000313" key="2">
    <source>
        <dbReference type="EMBL" id="AZP03666.1"/>
    </source>
</evidence>
<evidence type="ECO:0000313" key="3">
    <source>
        <dbReference type="Proteomes" id="UP000273326"/>
    </source>
</evidence>
<evidence type="ECO:0000259" key="1">
    <source>
        <dbReference type="Pfam" id="PF01966"/>
    </source>
</evidence>
<organism evidence="2 3">
    <name type="scientific">Jeotgalibaca ciconiae</name>
    <dbReference type="NCBI Taxonomy" id="2496265"/>
    <lineage>
        <taxon>Bacteria</taxon>
        <taxon>Bacillati</taxon>
        <taxon>Bacillota</taxon>
        <taxon>Bacilli</taxon>
        <taxon>Lactobacillales</taxon>
        <taxon>Carnobacteriaceae</taxon>
        <taxon>Jeotgalibaca</taxon>
    </lineage>
</organism>
<protein>
    <submittedName>
        <fullName evidence="2">HD domain-containing protein</fullName>
    </submittedName>
</protein>
<proteinExistence type="predicted"/>
<dbReference type="OrthoDB" id="384706at2"/>
<sequence length="214" mass="25450">MSDVINKELQLYIEQHIIPQYDLLDESHSSIHVEQVIQNSFEIMTSYQVNQDVVYTVAAFHDIGMLYGRKLHEVKSKEIFESDEYMRTYFSLDEIKIIGEAIEDHRASIDYEPRSIYGKIISEADRDIDFERILIRTMQYAVQKKKITSQSTLIKEAYEYMNTKYGPDSGIVFWLNYSKNVNKLNHIHYLLRNKNDFEKICNEIYQKEIRRLAL</sequence>
<name>A0A3Q9BJ85_9LACT</name>
<keyword evidence="3" id="KW-1185">Reference proteome</keyword>
<dbReference type="EMBL" id="CP034465">
    <property type="protein sequence ID" value="AZP03666.1"/>
    <property type="molecule type" value="Genomic_DNA"/>
</dbReference>
<dbReference type="RefSeq" id="WP_126108756.1">
    <property type="nucleotide sequence ID" value="NZ_CP034465.1"/>
</dbReference>
<dbReference type="KEGG" id="jeh:EJN90_02700"/>
<dbReference type="Gene3D" id="1.10.3210.10">
    <property type="entry name" value="Hypothetical protein af1432"/>
    <property type="match status" value="1"/>
</dbReference>
<dbReference type="Pfam" id="PF01966">
    <property type="entry name" value="HD"/>
    <property type="match status" value="1"/>
</dbReference>
<reference evidence="3" key="1">
    <citation type="submission" date="2018-12" db="EMBL/GenBank/DDBJ databases">
        <title>Complete genome sequencing of Jeotgalibaca sp. H21T32.</title>
        <authorList>
            <person name="Bae J.-W."/>
            <person name="Lee S.-Y."/>
        </authorList>
    </citation>
    <scope>NUCLEOTIDE SEQUENCE [LARGE SCALE GENOMIC DNA]</scope>
    <source>
        <strain evidence="3">H21T32</strain>
    </source>
</reference>
<dbReference type="InterPro" id="IPR006674">
    <property type="entry name" value="HD_domain"/>
</dbReference>
<feature type="domain" description="HD" evidence="1">
    <location>
        <begin position="31"/>
        <end position="126"/>
    </location>
</feature>
<dbReference type="SUPFAM" id="SSF109604">
    <property type="entry name" value="HD-domain/PDEase-like"/>
    <property type="match status" value="1"/>
</dbReference>
<accession>A0A3Q9BJ85</accession>
<dbReference type="AlphaFoldDB" id="A0A3Q9BJ85"/>